<dbReference type="EMBL" id="UINC01082352">
    <property type="protein sequence ID" value="SVC27044.1"/>
    <property type="molecule type" value="Genomic_DNA"/>
</dbReference>
<feature type="domain" description="ThuA-like" evidence="2">
    <location>
        <begin position="94"/>
        <end position="295"/>
    </location>
</feature>
<name>A0A382KQB3_9ZZZZ</name>
<dbReference type="AlphaFoldDB" id="A0A382KQB3"/>
<evidence type="ECO:0000259" key="2">
    <source>
        <dbReference type="Pfam" id="PF06283"/>
    </source>
</evidence>
<evidence type="ECO:0000313" key="3">
    <source>
        <dbReference type="EMBL" id="SVC27044.1"/>
    </source>
</evidence>
<sequence>MPNVLPMRQIVFLLFVCIAGLFQSLNAAAPLVYEGKSGLGKGKHLVFIASDHEYRSEETLPALARILAKHHGFKCSVVFGVNAKGEIQPGANNVPGIEELDKADLMVIFTRFQNWPADQMKHFVAYLDRAGPIVGLRTATHGFNKIPKDSPYVKYNNGYGGADYKDGFGRQVLGEKWAGHYGGNHRSSTRLDIVPEQAKHPILRGVKNMWAQCGGYNANPLKPYTTLAMAQPLKGMTPDSPDDETRKPVPGAWIRHYMGKDGKTKGRVFTSTYGASNDIESEGYRRLLINACFWAVGMEKEIAADANVNFVGPFNGTWARGKGRRKSGTKPSDLAGWDTPIVPLQK</sequence>
<gene>
    <name evidence="3" type="ORF">METZ01_LOCUS279898</name>
</gene>
<proteinExistence type="predicted"/>
<reference evidence="3" key="1">
    <citation type="submission" date="2018-05" db="EMBL/GenBank/DDBJ databases">
        <authorList>
            <person name="Lanie J.A."/>
            <person name="Ng W.-L."/>
            <person name="Kazmierczak K.M."/>
            <person name="Andrzejewski T.M."/>
            <person name="Davidsen T.M."/>
            <person name="Wayne K.J."/>
            <person name="Tettelin H."/>
            <person name="Glass J.I."/>
            <person name="Rusch D."/>
            <person name="Podicherti R."/>
            <person name="Tsui H.-C.T."/>
            <person name="Winkler M.E."/>
        </authorList>
    </citation>
    <scope>NUCLEOTIDE SEQUENCE</scope>
</reference>
<evidence type="ECO:0000256" key="1">
    <source>
        <dbReference type="SAM" id="MobiDB-lite"/>
    </source>
</evidence>
<dbReference type="SUPFAM" id="SSF52317">
    <property type="entry name" value="Class I glutamine amidotransferase-like"/>
    <property type="match status" value="1"/>
</dbReference>
<feature type="region of interest" description="Disordered" evidence="1">
    <location>
        <begin position="320"/>
        <end position="346"/>
    </location>
</feature>
<organism evidence="3">
    <name type="scientific">marine metagenome</name>
    <dbReference type="NCBI Taxonomy" id="408172"/>
    <lineage>
        <taxon>unclassified sequences</taxon>
        <taxon>metagenomes</taxon>
        <taxon>ecological metagenomes</taxon>
    </lineage>
</organism>
<dbReference type="InterPro" id="IPR029062">
    <property type="entry name" value="Class_I_gatase-like"/>
</dbReference>
<dbReference type="Gene3D" id="3.40.50.880">
    <property type="match status" value="1"/>
</dbReference>
<dbReference type="InterPro" id="IPR029010">
    <property type="entry name" value="ThuA-like"/>
</dbReference>
<dbReference type="Pfam" id="PF06283">
    <property type="entry name" value="ThuA"/>
    <property type="match status" value="1"/>
</dbReference>
<accession>A0A382KQB3</accession>
<protein>
    <recommendedName>
        <fullName evidence="2">ThuA-like domain-containing protein</fullName>
    </recommendedName>
</protein>